<organism evidence="1 2">
    <name type="scientific">Cymbomonas tetramitiformis</name>
    <dbReference type="NCBI Taxonomy" id="36881"/>
    <lineage>
        <taxon>Eukaryota</taxon>
        <taxon>Viridiplantae</taxon>
        <taxon>Chlorophyta</taxon>
        <taxon>Pyramimonadophyceae</taxon>
        <taxon>Pyramimonadales</taxon>
        <taxon>Pyramimonadaceae</taxon>
        <taxon>Cymbomonas</taxon>
    </lineage>
</organism>
<dbReference type="Proteomes" id="UP001190700">
    <property type="component" value="Unassembled WGS sequence"/>
</dbReference>
<comment type="caution">
    <text evidence="1">The sequence shown here is derived from an EMBL/GenBank/DDBJ whole genome shotgun (WGS) entry which is preliminary data.</text>
</comment>
<keyword evidence="2" id="KW-1185">Reference proteome</keyword>
<sequence length="623" mass="66809">MHESTGVAPFVTLLFAQEATVPPDLRSQPSLNFEVEGEKTLCEGRRGGEYEPNPHQFKVGNVVRIRQKPRKASPTSAPSTLLAFVNMTGLKSRRRLLKESDFDASIRLQDAVRDSPTAATPTNVTPGIDTAAARALKVEYDDVSKKVAEVYSSTGRHRKWASAARGHVLGGKDVYFAADGEDIDKLTRLVLTLRHEILSVGLDIDAFNFDDPALGVHEDVNKLMHGTLTYMAKPDSVAEGFLQGTDAVFDRDDRRALVDLIKECMPPRQFGRSFRPSTPRCGIRPRWTREGPILAQARRLVHENRAADWTPTELARKEQLYSSLKPEFYAAVRQQADLGGVTGAAMSAAVLAGDDKTVIDMLMTIPGAVNNIENFVKATGRGGTPAVPPRGTGEVAGAFGISGGLSSRPVGGFQQGHQESLAHVPQYGAPAVVALDGAAHDVDVSAYGFAVEDDCGDGAVGVLGDEKPDRDDILGKLLARLDKFEAFIKTRRLGGGKRQPADSTAAYCQPVEECTPEEVHTLALCQVFQATAEDGASAFAAAVELHGAPAVVRAGAAAGGVDISAYGFSTRASVASGDDDIDVHEELRDLRQQIGSDCAFGWWWPACIRATSAHSDGGVPWRD</sequence>
<evidence type="ECO:0000313" key="1">
    <source>
        <dbReference type="EMBL" id="KAK3272696.1"/>
    </source>
</evidence>
<dbReference type="EMBL" id="LGRX02008832">
    <property type="protein sequence ID" value="KAK3272696.1"/>
    <property type="molecule type" value="Genomic_DNA"/>
</dbReference>
<dbReference type="AlphaFoldDB" id="A0AAE0G6Y6"/>
<evidence type="ECO:0000313" key="2">
    <source>
        <dbReference type="Proteomes" id="UP001190700"/>
    </source>
</evidence>
<reference evidence="1 2" key="1">
    <citation type="journal article" date="2015" name="Genome Biol. Evol.">
        <title>Comparative Genomics of a Bacterivorous Green Alga Reveals Evolutionary Causalities and Consequences of Phago-Mixotrophic Mode of Nutrition.</title>
        <authorList>
            <person name="Burns J.A."/>
            <person name="Paasch A."/>
            <person name="Narechania A."/>
            <person name="Kim E."/>
        </authorList>
    </citation>
    <scope>NUCLEOTIDE SEQUENCE [LARGE SCALE GENOMIC DNA]</scope>
    <source>
        <strain evidence="1 2">PLY_AMNH</strain>
    </source>
</reference>
<gene>
    <name evidence="1" type="ORF">CYMTET_19023</name>
</gene>
<name>A0AAE0G6Y6_9CHLO</name>
<protein>
    <submittedName>
        <fullName evidence="1">Uncharacterized protein</fullName>
    </submittedName>
</protein>
<proteinExistence type="predicted"/>
<accession>A0AAE0G6Y6</accession>